<dbReference type="InterPro" id="IPR025742">
    <property type="entry name" value="CSTF2_hinge"/>
</dbReference>
<feature type="compositionally biased region" description="Pro residues" evidence="3">
    <location>
        <begin position="70"/>
        <end position="100"/>
    </location>
</feature>
<reference evidence="6 7" key="1">
    <citation type="journal article" date="2012" name="Science">
        <title>The Paleozoic origin of enzymatic lignin decomposition reconstructed from 31 fungal genomes.</title>
        <authorList>
            <person name="Floudas D."/>
            <person name="Binder M."/>
            <person name="Riley R."/>
            <person name="Barry K."/>
            <person name="Blanchette R.A."/>
            <person name="Henrissat B."/>
            <person name="Martinez A.T."/>
            <person name="Otillar R."/>
            <person name="Spatafora J.W."/>
            <person name="Yadav J.S."/>
            <person name="Aerts A."/>
            <person name="Benoit I."/>
            <person name="Boyd A."/>
            <person name="Carlson A."/>
            <person name="Copeland A."/>
            <person name="Coutinho P.M."/>
            <person name="de Vries R.P."/>
            <person name="Ferreira P."/>
            <person name="Findley K."/>
            <person name="Foster B."/>
            <person name="Gaskell J."/>
            <person name="Glotzer D."/>
            <person name="Gorecki P."/>
            <person name="Heitman J."/>
            <person name="Hesse C."/>
            <person name="Hori C."/>
            <person name="Igarashi K."/>
            <person name="Jurgens J.A."/>
            <person name="Kallen N."/>
            <person name="Kersten P."/>
            <person name="Kohler A."/>
            <person name="Kuees U."/>
            <person name="Kumar T.K.A."/>
            <person name="Kuo A."/>
            <person name="LaButti K."/>
            <person name="Larrondo L.F."/>
            <person name="Lindquist E."/>
            <person name="Ling A."/>
            <person name="Lombard V."/>
            <person name="Lucas S."/>
            <person name="Lundell T."/>
            <person name="Martin R."/>
            <person name="McLaughlin D.J."/>
            <person name="Morgenstern I."/>
            <person name="Morin E."/>
            <person name="Murat C."/>
            <person name="Nagy L.G."/>
            <person name="Nolan M."/>
            <person name="Ohm R.A."/>
            <person name="Patyshakuliyeva A."/>
            <person name="Rokas A."/>
            <person name="Ruiz-Duenas F.J."/>
            <person name="Sabat G."/>
            <person name="Salamov A."/>
            <person name="Samejima M."/>
            <person name="Schmutz J."/>
            <person name="Slot J.C."/>
            <person name="St John F."/>
            <person name="Stenlid J."/>
            <person name="Sun H."/>
            <person name="Sun S."/>
            <person name="Syed K."/>
            <person name="Tsang A."/>
            <person name="Wiebenga A."/>
            <person name="Young D."/>
            <person name="Pisabarro A."/>
            <person name="Eastwood D.C."/>
            <person name="Martin F."/>
            <person name="Cullen D."/>
            <person name="Grigoriev I.V."/>
            <person name="Hibbett D.S."/>
        </authorList>
    </citation>
    <scope>NUCLEOTIDE SEQUENCE</scope>
    <source>
        <strain evidence="7">FP-58527</strain>
    </source>
</reference>
<dbReference type="PANTHER" id="PTHR45735:SF2">
    <property type="entry name" value="CLEAVAGE STIMULATION FACTOR SUBUNIT 2"/>
    <property type="match status" value="1"/>
</dbReference>
<dbReference type="HOGENOM" id="CLU_067140_0_0_1"/>
<dbReference type="InterPro" id="IPR038192">
    <property type="entry name" value="CSTF_C_sf"/>
</dbReference>
<evidence type="ECO:0000256" key="1">
    <source>
        <dbReference type="ARBA" id="ARBA00004123"/>
    </source>
</evidence>
<evidence type="ECO:0000259" key="4">
    <source>
        <dbReference type="Pfam" id="PF14304"/>
    </source>
</evidence>
<proteinExistence type="predicted"/>
<organism evidence="6 7">
    <name type="scientific">Fomitopsis schrenkii</name>
    <name type="common">Brown rot fungus</name>
    <dbReference type="NCBI Taxonomy" id="2126942"/>
    <lineage>
        <taxon>Eukaryota</taxon>
        <taxon>Fungi</taxon>
        <taxon>Dikarya</taxon>
        <taxon>Basidiomycota</taxon>
        <taxon>Agaricomycotina</taxon>
        <taxon>Agaricomycetes</taxon>
        <taxon>Polyporales</taxon>
        <taxon>Fomitopsis</taxon>
    </lineage>
</organism>
<dbReference type="PANTHER" id="PTHR45735">
    <property type="entry name" value="CLEAVAGE STIMULATION FACTOR SUBUNIT 2"/>
    <property type="match status" value="1"/>
</dbReference>
<feature type="compositionally biased region" description="Pro residues" evidence="3">
    <location>
        <begin position="115"/>
        <end position="134"/>
    </location>
</feature>
<dbReference type="GO" id="GO:0003729">
    <property type="term" value="F:mRNA binding"/>
    <property type="evidence" value="ECO:0007669"/>
    <property type="project" value="TreeGrafter"/>
</dbReference>
<keyword evidence="2" id="KW-0539">Nucleus</keyword>
<feature type="domain" description="Cleavage stimulation factor subunit 2 hinge" evidence="5">
    <location>
        <begin position="4"/>
        <end position="59"/>
    </location>
</feature>
<accession>S8EJJ9</accession>
<evidence type="ECO:0000313" key="6">
    <source>
        <dbReference type="EMBL" id="EPT03499.1"/>
    </source>
</evidence>
<evidence type="ECO:0008006" key="8">
    <source>
        <dbReference type="Google" id="ProtNLM"/>
    </source>
</evidence>
<dbReference type="InParanoid" id="S8EJJ9"/>
<dbReference type="EMBL" id="KE504130">
    <property type="protein sequence ID" value="EPT03499.1"/>
    <property type="molecule type" value="Genomic_DNA"/>
</dbReference>
<evidence type="ECO:0000259" key="5">
    <source>
        <dbReference type="Pfam" id="PF14327"/>
    </source>
</evidence>
<sequence>MSAQSLQEDQLLELLLQLKKTTPDEARTILNGQPQIAYALMAVLVNINAVNTEVVQKIIAAYTAQSGAAAPPPKPAPVPGPSAPPMPAIPPHLAQPPPRGGTPTYPAHPRGATPTYPPQQPVGYPPSYSTPPPQSQYGAPPAGGPIPGLGSYPPPPALAPSQAQSKASQSAASILAAALQKVPDEQKPLVMQIISMTREEIFAMPPTERDSIITLRTTLGLTT</sequence>
<comment type="subcellular location">
    <subcellularLocation>
        <location evidence="1">Nucleus</location>
    </subcellularLocation>
</comment>
<evidence type="ECO:0000313" key="7">
    <source>
        <dbReference type="Proteomes" id="UP000015241"/>
    </source>
</evidence>
<dbReference type="Pfam" id="PF14304">
    <property type="entry name" value="CSTF_C"/>
    <property type="match status" value="1"/>
</dbReference>
<evidence type="ECO:0000256" key="3">
    <source>
        <dbReference type="SAM" id="MobiDB-lite"/>
    </source>
</evidence>
<dbReference type="GO" id="GO:0031124">
    <property type="term" value="P:mRNA 3'-end processing"/>
    <property type="evidence" value="ECO:0007669"/>
    <property type="project" value="InterPro"/>
</dbReference>
<name>S8EJJ9_FOMSC</name>
<protein>
    <recommendedName>
        <fullName evidence="8">Cleavage stimulation factor subunit 2 hinge domain-containing protein</fullName>
    </recommendedName>
</protein>
<evidence type="ECO:0000256" key="2">
    <source>
        <dbReference type="ARBA" id="ARBA00023242"/>
    </source>
</evidence>
<dbReference type="Pfam" id="PF14327">
    <property type="entry name" value="CSTF2_hinge"/>
    <property type="match status" value="1"/>
</dbReference>
<gene>
    <name evidence="6" type="ORF">FOMPIDRAFT_1058736</name>
</gene>
<dbReference type="Proteomes" id="UP000015241">
    <property type="component" value="Unassembled WGS sequence"/>
</dbReference>
<dbReference type="Gene3D" id="1.10.20.70">
    <property type="entry name" value="Transcription termination and cleavage factor, C-terminal domain"/>
    <property type="match status" value="1"/>
</dbReference>
<dbReference type="GO" id="GO:0005847">
    <property type="term" value="C:mRNA cleavage and polyadenylation specificity factor complex"/>
    <property type="evidence" value="ECO:0007669"/>
    <property type="project" value="TreeGrafter"/>
</dbReference>
<feature type="region of interest" description="Disordered" evidence="3">
    <location>
        <begin position="66"/>
        <end position="165"/>
    </location>
</feature>
<dbReference type="OrthoDB" id="272703at2759"/>
<dbReference type="eggNOG" id="ENOG502SS0F">
    <property type="taxonomic scope" value="Eukaryota"/>
</dbReference>
<dbReference type="AlphaFoldDB" id="S8EJJ9"/>
<keyword evidence="7" id="KW-1185">Reference proteome</keyword>
<dbReference type="InterPro" id="IPR026896">
    <property type="entry name" value="CSTF_C"/>
</dbReference>
<dbReference type="STRING" id="743788.S8EJJ9"/>
<feature type="domain" description="Transcription termination and cleavage factor C-terminal" evidence="4">
    <location>
        <begin position="185"/>
        <end position="217"/>
    </location>
</feature>